<dbReference type="Proteomes" id="UP000193498">
    <property type="component" value="Unassembled WGS sequence"/>
</dbReference>
<dbReference type="InParanoid" id="A0A1Y1XWP3"/>
<proteinExistence type="predicted"/>
<evidence type="ECO:0000313" key="2">
    <source>
        <dbReference type="EMBL" id="ORX90095.1"/>
    </source>
</evidence>
<dbReference type="EMBL" id="MCFE01000400">
    <property type="protein sequence ID" value="ORX90095.1"/>
    <property type="molecule type" value="Genomic_DNA"/>
</dbReference>
<feature type="domain" description="N-acetyltransferase" evidence="1">
    <location>
        <begin position="9"/>
        <end position="197"/>
    </location>
</feature>
<protein>
    <submittedName>
        <fullName evidence="2">Acyl-CoA N-acyltransferase</fullName>
    </submittedName>
</protein>
<dbReference type="GO" id="GO:0016747">
    <property type="term" value="F:acyltransferase activity, transferring groups other than amino-acyl groups"/>
    <property type="evidence" value="ECO:0007669"/>
    <property type="project" value="InterPro"/>
</dbReference>
<keyword evidence="3" id="KW-1185">Reference proteome</keyword>
<dbReference type="AlphaFoldDB" id="A0A1Y1XWP3"/>
<keyword evidence="2" id="KW-0808">Transferase</keyword>
<dbReference type="SUPFAM" id="SSF55729">
    <property type="entry name" value="Acyl-CoA N-acyltransferases (Nat)"/>
    <property type="match status" value="1"/>
</dbReference>
<dbReference type="OrthoDB" id="4072826at2759"/>
<dbReference type="InterPro" id="IPR000182">
    <property type="entry name" value="GNAT_dom"/>
</dbReference>
<dbReference type="PANTHER" id="PTHR43792:SF1">
    <property type="entry name" value="N-ACETYLTRANSFERASE DOMAIN-CONTAINING PROTEIN"/>
    <property type="match status" value="1"/>
</dbReference>
<dbReference type="InterPro" id="IPR051531">
    <property type="entry name" value="N-acetyltransferase"/>
</dbReference>
<name>A0A1Y1XWP3_9FUNG</name>
<evidence type="ECO:0000259" key="1">
    <source>
        <dbReference type="PROSITE" id="PS51186"/>
    </source>
</evidence>
<dbReference type="Pfam" id="PF13302">
    <property type="entry name" value="Acetyltransf_3"/>
    <property type="match status" value="1"/>
</dbReference>
<dbReference type="PROSITE" id="PS51186">
    <property type="entry name" value="GNAT"/>
    <property type="match status" value="1"/>
</dbReference>
<dbReference type="Gene3D" id="3.40.630.30">
    <property type="match status" value="1"/>
</dbReference>
<dbReference type="PANTHER" id="PTHR43792">
    <property type="entry name" value="GNAT FAMILY, PUTATIVE (AFU_ORTHOLOGUE AFUA_3G00765)-RELATED-RELATED"/>
    <property type="match status" value="1"/>
</dbReference>
<accession>A0A1Y1XWP3</accession>
<sequence length="207" mass="23816">MTRIETNRLRLVPIIEEDIPAVAEFFLQLNLDKKFTKMAWGQEEPIHATLEEVTNRAVQWKEAFEKFGMGWYFVRLRETQEPIGYVFIRPVLESQLQYTRDSHPEVDPATFQARPGEIELGYGFATVAWGKGYATEAVRRILDHGFQNLNVPFISGAALTDNVGSQKVMEKAGMTEIKSGGPSYYGVEDKYYEMTRKQWEQKEAHSL</sequence>
<organism evidence="2 3">
    <name type="scientific">Basidiobolus meristosporus CBS 931.73</name>
    <dbReference type="NCBI Taxonomy" id="1314790"/>
    <lineage>
        <taxon>Eukaryota</taxon>
        <taxon>Fungi</taxon>
        <taxon>Fungi incertae sedis</taxon>
        <taxon>Zoopagomycota</taxon>
        <taxon>Entomophthoromycotina</taxon>
        <taxon>Basidiobolomycetes</taxon>
        <taxon>Basidiobolales</taxon>
        <taxon>Basidiobolaceae</taxon>
        <taxon>Basidiobolus</taxon>
    </lineage>
</organism>
<keyword evidence="2" id="KW-0012">Acyltransferase</keyword>
<reference evidence="2 3" key="1">
    <citation type="submission" date="2016-07" db="EMBL/GenBank/DDBJ databases">
        <title>Pervasive Adenine N6-methylation of Active Genes in Fungi.</title>
        <authorList>
            <consortium name="DOE Joint Genome Institute"/>
            <person name="Mondo S.J."/>
            <person name="Dannebaum R.O."/>
            <person name="Kuo R.C."/>
            <person name="Labutti K."/>
            <person name="Haridas S."/>
            <person name="Kuo A."/>
            <person name="Salamov A."/>
            <person name="Ahrendt S.R."/>
            <person name="Lipzen A."/>
            <person name="Sullivan W."/>
            <person name="Andreopoulos W.B."/>
            <person name="Clum A."/>
            <person name="Lindquist E."/>
            <person name="Daum C."/>
            <person name="Ramamoorthy G.K."/>
            <person name="Gryganskyi A."/>
            <person name="Culley D."/>
            <person name="Magnuson J.K."/>
            <person name="James T.Y."/>
            <person name="O'Malley M.A."/>
            <person name="Stajich J.E."/>
            <person name="Spatafora J.W."/>
            <person name="Visel A."/>
            <person name="Grigoriev I.V."/>
        </authorList>
    </citation>
    <scope>NUCLEOTIDE SEQUENCE [LARGE SCALE GENOMIC DNA]</scope>
    <source>
        <strain evidence="2 3">CBS 931.73</strain>
    </source>
</reference>
<gene>
    <name evidence="2" type="ORF">K493DRAFT_318217</name>
</gene>
<evidence type="ECO:0000313" key="3">
    <source>
        <dbReference type="Proteomes" id="UP000193498"/>
    </source>
</evidence>
<dbReference type="InterPro" id="IPR016181">
    <property type="entry name" value="Acyl_CoA_acyltransferase"/>
</dbReference>
<comment type="caution">
    <text evidence="2">The sequence shown here is derived from an EMBL/GenBank/DDBJ whole genome shotgun (WGS) entry which is preliminary data.</text>
</comment>